<feature type="active site" evidence="5">
    <location>
        <position position="240"/>
    </location>
</feature>
<comment type="similarity">
    <text evidence="1 4">Belongs to the tRNA-intron endonuclease family.</text>
</comment>
<proteinExistence type="inferred from homology"/>
<evidence type="ECO:0000313" key="8">
    <source>
        <dbReference type="EMBL" id="KAK4873397.1"/>
    </source>
</evidence>
<dbReference type="EC" id="4.6.1.16" evidence="4"/>
<organism evidence="8 9">
    <name type="scientific">Aquatica leii</name>
    <dbReference type="NCBI Taxonomy" id="1421715"/>
    <lineage>
        <taxon>Eukaryota</taxon>
        <taxon>Metazoa</taxon>
        <taxon>Ecdysozoa</taxon>
        <taxon>Arthropoda</taxon>
        <taxon>Hexapoda</taxon>
        <taxon>Insecta</taxon>
        <taxon>Pterygota</taxon>
        <taxon>Neoptera</taxon>
        <taxon>Endopterygota</taxon>
        <taxon>Coleoptera</taxon>
        <taxon>Polyphaga</taxon>
        <taxon>Elateriformia</taxon>
        <taxon>Elateroidea</taxon>
        <taxon>Lampyridae</taxon>
        <taxon>Luciolinae</taxon>
        <taxon>Aquatica</taxon>
    </lineage>
</organism>
<dbReference type="InterPro" id="IPR016690">
    <property type="entry name" value="TSEN34"/>
</dbReference>
<dbReference type="PIRSF" id="PIRSF017250">
    <property type="entry name" value="tRNA_splic_SEN34"/>
    <property type="match status" value="1"/>
</dbReference>
<dbReference type="InterPro" id="IPR036167">
    <property type="entry name" value="tRNA_intron_Endo_cat-like_sf"/>
</dbReference>
<name>A0AAN7PQS8_9COLE</name>
<dbReference type="GO" id="GO:0003676">
    <property type="term" value="F:nucleic acid binding"/>
    <property type="evidence" value="ECO:0007669"/>
    <property type="project" value="InterPro"/>
</dbReference>
<feature type="domain" description="tRNA intron endonuclease catalytic" evidence="6">
    <location>
        <begin position="172"/>
        <end position="254"/>
    </location>
</feature>
<reference evidence="9" key="1">
    <citation type="submission" date="2023-01" db="EMBL/GenBank/DDBJ databases">
        <title>Key to firefly adult light organ development and bioluminescence: homeobox transcription factors regulate luciferase expression and transportation to peroxisome.</title>
        <authorList>
            <person name="Fu X."/>
        </authorList>
    </citation>
    <scope>NUCLEOTIDE SEQUENCE [LARGE SCALE GENOMIC DNA]</scope>
</reference>
<keyword evidence="9" id="KW-1185">Reference proteome</keyword>
<evidence type="ECO:0000256" key="3">
    <source>
        <dbReference type="ARBA" id="ARBA00023239"/>
    </source>
</evidence>
<dbReference type="AlphaFoldDB" id="A0AAN7PQS8"/>
<comment type="function">
    <text evidence="4">Constitutes one of the two catalytic subunit of the tRNA-splicing endonuclease complex, a complex responsible for identification and cleavage of the splice sites in pre-tRNA. It cleaves pre-tRNA at the 5'- and 3'-splice sites to release the intron. The products are an intron and two tRNA half-molecules bearing 2',3'-cyclic phosphate and 5'-OH termini. There are no conserved sequences at the splice sites, but the intron is invariably located at the same site in the gene, placing the splice sites an invariant distance from the constant structural features of the tRNA body.</text>
</comment>
<dbReference type="InterPro" id="IPR011856">
    <property type="entry name" value="tRNA_endonuc-like_dom_sf"/>
</dbReference>
<dbReference type="GO" id="GO:0000213">
    <property type="term" value="F:tRNA-intron lyase activity"/>
    <property type="evidence" value="ECO:0007669"/>
    <property type="project" value="UniProtKB-UniRule"/>
</dbReference>
<dbReference type="EMBL" id="JARPUR010000007">
    <property type="protein sequence ID" value="KAK4873397.1"/>
    <property type="molecule type" value="Genomic_DNA"/>
</dbReference>
<dbReference type="Pfam" id="PF26577">
    <property type="entry name" value="TSEN34_N"/>
    <property type="match status" value="1"/>
</dbReference>
<protein>
    <recommendedName>
        <fullName evidence="4">tRNA-splicing endonuclease subunit Sen34</fullName>
        <ecNumber evidence="4">4.6.1.16</ecNumber>
    </recommendedName>
</protein>
<keyword evidence="2 4" id="KW-0819">tRNA processing</keyword>
<dbReference type="GO" id="GO:0000214">
    <property type="term" value="C:tRNA-intron endonuclease complex"/>
    <property type="evidence" value="ECO:0007669"/>
    <property type="project" value="UniProtKB-UniRule"/>
</dbReference>
<accession>A0AAN7PQS8</accession>
<evidence type="ECO:0000259" key="7">
    <source>
        <dbReference type="Pfam" id="PF26577"/>
    </source>
</evidence>
<evidence type="ECO:0000256" key="5">
    <source>
        <dbReference type="PIRSR" id="PIRSR017250-50"/>
    </source>
</evidence>
<dbReference type="SUPFAM" id="SSF53032">
    <property type="entry name" value="tRNA-intron endonuclease catalytic domain-like"/>
    <property type="match status" value="1"/>
</dbReference>
<comment type="caution">
    <text evidence="8">The sequence shown here is derived from an EMBL/GenBank/DDBJ whole genome shotgun (WGS) entry which is preliminary data.</text>
</comment>
<dbReference type="PANTHER" id="PTHR13070:SF0">
    <property type="entry name" value="TRNA-SPLICING ENDONUCLEASE SUBUNIT SEN34"/>
    <property type="match status" value="1"/>
</dbReference>
<dbReference type="Pfam" id="PF01974">
    <property type="entry name" value="tRNA_int_endo"/>
    <property type="match status" value="1"/>
</dbReference>
<evidence type="ECO:0000259" key="6">
    <source>
        <dbReference type="Pfam" id="PF01974"/>
    </source>
</evidence>
<sequence length="262" mass="30207">MKLCFQNDNICVYSLKDWVKLRKEYRIIGEYLGSSQATPTLPIKLLPEEAIFLINKNVAKLIQYPKLLVEPTDDCFKEYNKLQVDLQQAEQKIYKEYRKKELKPYIDKIVIAKQRKLNDSVSTSSVLNEELNRMKVTQENIIWPTLTEPLDCVKGESIEVPKSILMKRTTPTKILVFTDLWEKGYYVTCGKKFGGDFLVYAGDPIAFHAIHIIRCIEDPLKPLHTSELVAFGRLGTSVKKKSVLATKTNETVNYITINWLDL</sequence>
<evidence type="ECO:0000313" key="9">
    <source>
        <dbReference type="Proteomes" id="UP001353858"/>
    </source>
</evidence>
<dbReference type="InterPro" id="IPR059049">
    <property type="entry name" value="TSEN34_N"/>
</dbReference>
<dbReference type="InterPro" id="IPR006677">
    <property type="entry name" value="tRNA_intron_Endonuc_cat-like"/>
</dbReference>
<gene>
    <name evidence="8" type="ORF">RN001_015426</name>
</gene>
<feature type="active site" evidence="5">
    <location>
        <position position="208"/>
    </location>
</feature>
<keyword evidence="3 4" id="KW-0456">Lyase</keyword>
<dbReference type="Proteomes" id="UP001353858">
    <property type="component" value="Unassembled WGS sequence"/>
</dbReference>
<dbReference type="Gene3D" id="3.40.1350.10">
    <property type="match status" value="1"/>
</dbReference>
<evidence type="ECO:0000256" key="2">
    <source>
        <dbReference type="ARBA" id="ARBA00022694"/>
    </source>
</evidence>
<dbReference type="PANTHER" id="PTHR13070">
    <property type="entry name" value="TRNA-SPLICING ENDONUCLEASE SUBUNIT SEN34-RELATED"/>
    <property type="match status" value="1"/>
</dbReference>
<evidence type="ECO:0000256" key="1">
    <source>
        <dbReference type="ARBA" id="ARBA00008078"/>
    </source>
</evidence>
<feature type="active site" evidence="5">
    <location>
        <position position="200"/>
    </location>
</feature>
<evidence type="ECO:0000256" key="4">
    <source>
        <dbReference type="PIRNR" id="PIRNR017250"/>
    </source>
</evidence>
<feature type="domain" description="TSEN34 N-terminal" evidence="7">
    <location>
        <begin position="2"/>
        <end position="63"/>
    </location>
</feature>
<dbReference type="CDD" id="cd22363">
    <property type="entry name" value="tRNA-intron_lyase_C"/>
    <property type="match status" value="1"/>
</dbReference>
<dbReference type="GO" id="GO:0000379">
    <property type="term" value="P:tRNA-type intron splice site recognition and cleavage"/>
    <property type="evidence" value="ECO:0007669"/>
    <property type="project" value="UniProtKB-UniRule"/>
</dbReference>